<evidence type="ECO:0000256" key="3">
    <source>
        <dbReference type="ARBA" id="ARBA00012483"/>
    </source>
</evidence>
<evidence type="ECO:0000313" key="12">
    <source>
        <dbReference type="Proteomes" id="UP000821866"/>
    </source>
</evidence>
<evidence type="ECO:0000256" key="4">
    <source>
        <dbReference type="ARBA" id="ARBA00022679"/>
    </source>
</evidence>
<dbReference type="InterPro" id="IPR017907">
    <property type="entry name" value="Znf_RING_CS"/>
</dbReference>
<evidence type="ECO:0000256" key="2">
    <source>
        <dbReference type="ARBA" id="ARBA00004906"/>
    </source>
</evidence>
<keyword evidence="12" id="KW-1185">Reference proteome</keyword>
<dbReference type="PANTHER" id="PTHR46076:SF3">
    <property type="entry name" value="E3 UBIQUITIN-PROTEIN LIGASE RING1"/>
    <property type="match status" value="1"/>
</dbReference>
<dbReference type="AlphaFoldDB" id="A0A9J6E9C8"/>
<dbReference type="Pfam" id="PF13923">
    <property type="entry name" value="zf-C3HC4_2"/>
    <property type="match status" value="1"/>
</dbReference>
<dbReference type="GO" id="GO:0000151">
    <property type="term" value="C:ubiquitin ligase complex"/>
    <property type="evidence" value="ECO:0007669"/>
    <property type="project" value="InterPro"/>
</dbReference>
<dbReference type="EC" id="2.3.2.27" evidence="3"/>
<keyword evidence="5" id="KW-0479">Metal-binding</keyword>
<reference evidence="11" key="2">
    <citation type="submission" date="2021-09" db="EMBL/GenBank/DDBJ databases">
        <authorList>
            <person name="Jia N."/>
            <person name="Wang J."/>
            <person name="Shi W."/>
            <person name="Du L."/>
            <person name="Sun Y."/>
            <person name="Zhan W."/>
            <person name="Jiang J."/>
            <person name="Wang Q."/>
            <person name="Zhang B."/>
            <person name="Ji P."/>
            <person name="Sakyi L.B."/>
            <person name="Cui X."/>
            <person name="Yuan T."/>
            <person name="Jiang B."/>
            <person name="Yang W."/>
            <person name="Lam T.T.-Y."/>
            <person name="Chang Q."/>
            <person name="Ding S."/>
            <person name="Wang X."/>
            <person name="Zhu J."/>
            <person name="Ruan X."/>
            <person name="Zhao L."/>
            <person name="Wei J."/>
            <person name="Que T."/>
            <person name="Du C."/>
            <person name="Cheng J."/>
            <person name="Dai P."/>
            <person name="Han X."/>
            <person name="Huang E."/>
            <person name="Gao Y."/>
            <person name="Liu J."/>
            <person name="Shao H."/>
            <person name="Ye R."/>
            <person name="Li L."/>
            <person name="Wei W."/>
            <person name="Wang X."/>
            <person name="Wang C."/>
            <person name="Huo Q."/>
            <person name="Li W."/>
            <person name="Guo W."/>
            <person name="Chen H."/>
            <person name="Chen S."/>
            <person name="Zhou L."/>
            <person name="Zhou L."/>
            <person name="Ni X."/>
            <person name="Tian J."/>
            <person name="Zhou Y."/>
            <person name="Sheng Y."/>
            <person name="Liu T."/>
            <person name="Pan Y."/>
            <person name="Xia L."/>
            <person name="Li J."/>
            <person name="Zhao F."/>
            <person name="Cao W."/>
        </authorList>
    </citation>
    <scope>NUCLEOTIDE SEQUENCE</scope>
    <source>
        <strain evidence="11">Rmic-2018</strain>
        <tissue evidence="11">Larvae</tissue>
    </source>
</reference>
<comment type="pathway">
    <text evidence="2">Protein modification; protein ubiquitination.</text>
</comment>
<keyword evidence="6 8" id="KW-0863">Zinc-finger</keyword>
<dbReference type="GO" id="GO:0003682">
    <property type="term" value="F:chromatin binding"/>
    <property type="evidence" value="ECO:0007669"/>
    <property type="project" value="TreeGrafter"/>
</dbReference>
<dbReference type="GO" id="GO:0008270">
    <property type="term" value="F:zinc ion binding"/>
    <property type="evidence" value="ECO:0007669"/>
    <property type="project" value="UniProtKB-KW"/>
</dbReference>
<dbReference type="OrthoDB" id="6105938at2759"/>
<dbReference type="InterPro" id="IPR043540">
    <property type="entry name" value="RING1/RING2"/>
</dbReference>
<dbReference type="InterPro" id="IPR001841">
    <property type="entry name" value="Znf_RING"/>
</dbReference>
<dbReference type="GO" id="GO:0031519">
    <property type="term" value="C:PcG protein complex"/>
    <property type="evidence" value="ECO:0007669"/>
    <property type="project" value="TreeGrafter"/>
</dbReference>
<keyword evidence="4" id="KW-0808">Transferase</keyword>
<dbReference type="PANTHER" id="PTHR46076">
    <property type="entry name" value="E3 UBIQUITIN-PROTEIN LIGASE RING1 / RING 2 FAMILY MEMBER"/>
    <property type="match status" value="1"/>
</dbReference>
<dbReference type="PROSITE" id="PS00518">
    <property type="entry name" value="ZF_RING_1"/>
    <property type="match status" value="1"/>
</dbReference>
<proteinExistence type="predicted"/>
<accession>A0A9J6E9C8</accession>
<dbReference type="PROSITE" id="PS50089">
    <property type="entry name" value="ZF_RING_2"/>
    <property type="match status" value="1"/>
</dbReference>
<comment type="catalytic activity">
    <reaction evidence="1">
        <text>S-ubiquitinyl-[E2 ubiquitin-conjugating enzyme]-L-cysteine + [acceptor protein]-L-lysine = [E2 ubiquitin-conjugating enzyme]-L-cysteine + N(6)-ubiquitinyl-[acceptor protein]-L-lysine.</text>
        <dbReference type="EC" id="2.3.2.27"/>
    </reaction>
</comment>
<gene>
    <name evidence="11" type="ORF">HPB51_011885</name>
</gene>
<organism evidence="11 12">
    <name type="scientific">Rhipicephalus microplus</name>
    <name type="common">Cattle tick</name>
    <name type="synonym">Boophilus microplus</name>
    <dbReference type="NCBI Taxonomy" id="6941"/>
    <lineage>
        <taxon>Eukaryota</taxon>
        <taxon>Metazoa</taxon>
        <taxon>Ecdysozoa</taxon>
        <taxon>Arthropoda</taxon>
        <taxon>Chelicerata</taxon>
        <taxon>Arachnida</taxon>
        <taxon>Acari</taxon>
        <taxon>Parasitiformes</taxon>
        <taxon>Ixodida</taxon>
        <taxon>Ixodoidea</taxon>
        <taxon>Ixodidae</taxon>
        <taxon>Rhipicephalinae</taxon>
        <taxon>Rhipicephalus</taxon>
        <taxon>Boophilus</taxon>
    </lineage>
</organism>
<comment type="caution">
    <text evidence="11">The sequence shown here is derived from an EMBL/GenBank/DDBJ whole genome shotgun (WGS) entry which is preliminary data.</text>
</comment>
<evidence type="ECO:0000256" key="7">
    <source>
        <dbReference type="ARBA" id="ARBA00022833"/>
    </source>
</evidence>
<feature type="compositionally biased region" description="Polar residues" evidence="9">
    <location>
        <begin position="187"/>
        <end position="210"/>
    </location>
</feature>
<sequence length="342" mass="37919">MSSSSGNDRWQLNDYERQRSRHKLFADDAKLVPLHEDSFRRDFMCGICLDLLRNAVATTACLHRFCEECITAALRRCNNECPICRMKIRSRRELRRDHRMDILVAALVPRDAEELTFGKTRSATSGNRQLPEGTARRVENDVRECTAVVGNVVGRSSCGSETNREVDHAEEPITVGVNGPEEEANGLSFSASTLPQHGSSYEQPSHQSPTWPVYEGGNSFSWEKMGRGLSLRVQARRTQSAFSGEYEVDAHDLVPAESADGPNRKTHRDRAVANSSDVSFGGLCAAPYHGLTQGKATQVVITLKPHLDMFFQFPASPTLSVNVSGRGPHAGHIRSYQRVPLP</sequence>
<dbReference type="Gene3D" id="3.30.40.10">
    <property type="entry name" value="Zinc/RING finger domain, C3HC4 (zinc finger)"/>
    <property type="match status" value="1"/>
</dbReference>
<feature type="domain" description="RING-type" evidence="10">
    <location>
        <begin position="45"/>
        <end position="85"/>
    </location>
</feature>
<dbReference type="EMBL" id="JABSTU010000005">
    <property type="protein sequence ID" value="KAH8030841.1"/>
    <property type="molecule type" value="Genomic_DNA"/>
</dbReference>
<dbReference type="SMART" id="SM00184">
    <property type="entry name" value="RING"/>
    <property type="match status" value="1"/>
</dbReference>
<keyword evidence="7" id="KW-0862">Zinc</keyword>
<evidence type="ECO:0000256" key="8">
    <source>
        <dbReference type="PROSITE-ProRule" id="PRU00175"/>
    </source>
</evidence>
<dbReference type="InterPro" id="IPR013083">
    <property type="entry name" value="Znf_RING/FYVE/PHD"/>
</dbReference>
<feature type="region of interest" description="Disordered" evidence="9">
    <location>
        <begin position="157"/>
        <end position="210"/>
    </location>
</feature>
<name>A0A9J6E9C8_RHIMP</name>
<evidence type="ECO:0000256" key="1">
    <source>
        <dbReference type="ARBA" id="ARBA00000900"/>
    </source>
</evidence>
<evidence type="ECO:0000313" key="11">
    <source>
        <dbReference type="EMBL" id="KAH8030841.1"/>
    </source>
</evidence>
<reference evidence="11" key="1">
    <citation type="journal article" date="2020" name="Cell">
        <title>Large-Scale Comparative Analyses of Tick Genomes Elucidate Their Genetic Diversity and Vector Capacities.</title>
        <authorList>
            <consortium name="Tick Genome and Microbiome Consortium (TIGMIC)"/>
            <person name="Jia N."/>
            <person name="Wang J."/>
            <person name="Shi W."/>
            <person name="Du L."/>
            <person name="Sun Y."/>
            <person name="Zhan W."/>
            <person name="Jiang J.F."/>
            <person name="Wang Q."/>
            <person name="Zhang B."/>
            <person name="Ji P."/>
            <person name="Bell-Sakyi L."/>
            <person name="Cui X.M."/>
            <person name="Yuan T.T."/>
            <person name="Jiang B.G."/>
            <person name="Yang W.F."/>
            <person name="Lam T.T."/>
            <person name="Chang Q.C."/>
            <person name="Ding S.J."/>
            <person name="Wang X.J."/>
            <person name="Zhu J.G."/>
            <person name="Ruan X.D."/>
            <person name="Zhao L."/>
            <person name="Wei J.T."/>
            <person name="Ye R.Z."/>
            <person name="Que T.C."/>
            <person name="Du C.H."/>
            <person name="Zhou Y.H."/>
            <person name="Cheng J.X."/>
            <person name="Dai P.F."/>
            <person name="Guo W.B."/>
            <person name="Han X.H."/>
            <person name="Huang E.J."/>
            <person name="Li L.F."/>
            <person name="Wei W."/>
            <person name="Gao Y.C."/>
            <person name="Liu J.Z."/>
            <person name="Shao H.Z."/>
            <person name="Wang X."/>
            <person name="Wang C.C."/>
            <person name="Yang T.C."/>
            <person name="Huo Q.B."/>
            <person name="Li W."/>
            <person name="Chen H.Y."/>
            <person name="Chen S.E."/>
            <person name="Zhou L.G."/>
            <person name="Ni X.B."/>
            <person name="Tian J.H."/>
            <person name="Sheng Y."/>
            <person name="Liu T."/>
            <person name="Pan Y.S."/>
            <person name="Xia L.Y."/>
            <person name="Li J."/>
            <person name="Zhao F."/>
            <person name="Cao W.C."/>
        </authorList>
    </citation>
    <scope>NUCLEOTIDE SEQUENCE</scope>
    <source>
        <strain evidence="11">Rmic-2018</strain>
    </source>
</reference>
<dbReference type="SUPFAM" id="SSF57850">
    <property type="entry name" value="RING/U-box"/>
    <property type="match status" value="1"/>
</dbReference>
<protein>
    <recommendedName>
        <fullName evidence="3">RING-type E3 ubiquitin transferase</fullName>
        <ecNumber evidence="3">2.3.2.27</ecNumber>
    </recommendedName>
</protein>
<evidence type="ECO:0000256" key="5">
    <source>
        <dbReference type="ARBA" id="ARBA00022723"/>
    </source>
</evidence>
<evidence type="ECO:0000256" key="9">
    <source>
        <dbReference type="SAM" id="MobiDB-lite"/>
    </source>
</evidence>
<dbReference type="VEuPathDB" id="VectorBase:LOC119164986"/>
<evidence type="ECO:0000259" key="10">
    <source>
        <dbReference type="PROSITE" id="PS50089"/>
    </source>
</evidence>
<evidence type="ECO:0000256" key="6">
    <source>
        <dbReference type="ARBA" id="ARBA00022771"/>
    </source>
</evidence>
<dbReference type="Proteomes" id="UP000821866">
    <property type="component" value="Chromosome 3"/>
</dbReference>
<feature type="compositionally biased region" description="Basic and acidic residues" evidence="9">
    <location>
        <begin position="162"/>
        <end position="171"/>
    </location>
</feature>
<dbReference type="CDD" id="cd16531">
    <property type="entry name" value="RING-HC_RING1-like"/>
    <property type="match status" value="1"/>
</dbReference>
<dbReference type="GO" id="GO:0061630">
    <property type="term" value="F:ubiquitin protein ligase activity"/>
    <property type="evidence" value="ECO:0007669"/>
    <property type="project" value="UniProtKB-EC"/>
</dbReference>